<reference evidence="2" key="2">
    <citation type="submission" date="2018-05" db="EMBL/GenBank/DDBJ databases">
        <title>OgluRS3 (Oryza glumaepatula Reference Sequence Version 3).</title>
        <authorList>
            <person name="Zhang J."/>
            <person name="Kudrna D."/>
            <person name="Lee S."/>
            <person name="Talag J."/>
            <person name="Welchert J."/>
            <person name="Wing R.A."/>
        </authorList>
    </citation>
    <scope>NUCLEOTIDE SEQUENCE [LARGE SCALE GENOMIC DNA]</scope>
</reference>
<keyword evidence="3" id="KW-1185">Reference proteome</keyword>
<feature type="region of interest" description="Disordered" evidence="1">
    <location>
        <begin position="51"/>
        <end position="98"/>
    </location>
</feature>
<reference evidence="2" key="1">
    <citation type="submission" date="2015-04" db="UniProtKB">
        <authorList>
            <consortium name="EnsemblPlants"/>
        </authorList>
    </citation>
    <scope>IDENTIFICATION</scope>
</reference>
<dbReference type="HOGENOM" id="CLU_850940_0_0_1"/>
<name>A0A0D9ZFK2_9ORYZ</name>
<feature type="region of interest" description="Disordered" evidence="1">
    <location>
        <begin position="121"/>
        <end position="152"/>
    </location>
</feature>
<protein>
    <submittedName>
        <fullName evidence="2">Uncharacterized protein</fullName>
    </submittedName>
</protein>
<dbReference type="AlphaFoldDB" id="A0A0D9ZFK2"/>
<evidence type="ECO:0000313" key="2">
    <source>
        <dbReference type="EnsemblPlants" id="OGLUM03G40200.1"/>
    </source>
</evidence>
<accession>A0A0D9ZFK2</accession>
<organism evidence="2">
    <name type="scientific">Oryza glumipatula</name>
    <dbReference type="NCBI Taxonomy" id="40148"/>
    <lineage>
        <taxon>Eukaryota</taxon>
        <taxon>Viridiplantae</taxon>
        <taxon>Streptophyta</taxon>
        <taxon>Embryophyta</taxon>
        <taxon>Tracheophyta</taxon>
        <taxon>Spermatophyta</taxon>
        <taxon>Magnoliopsida</taxon>
        <taxon>Liliopsida</taxon>
        <taxon>Poales</taxon>
        <taxon>Poaceae</taxon>
        <taxon>BOP clade</taxon>
        <taxon>Oryzoideae</taxon>
        <taxon>Oryzeae</taxon>
        <taxon>Oryzinae</taxon>
        <taxon>Oryza</taxon>
    </lineage>
</organism>
<feature type="compositionally biased region" description="Basic and acidic residues" evidence="1">
    <location>
        <begin position="1"/>
        <end position="28"/>
    </location>
</feature>
<proteinExistence type="predicted"/>
<dbReference type="Gramene" id="OGLUM03G40200.1">
    <property type="protein sequence ID" value="OGLUM03G40200.1"/>
    <property type="gene ID" value="OGLUM03G40200"/>
</dbReference>
<dbReference type="Proteomes" id="UP000026961">
    <property type="component" value="Chromosome 3"/>
</dbReference>
<sequence>MALMDGGEHAGERRKAKGYGEKARRAMEKGGSSSEQTFFMMWTENPRNADAAAAAAGAAGGGQDGVLERTRGAGARPCKEVDDDDAANAASRPAVPVARVEQELDRKWSWSCSRWCARATAPAARRTSPTSPPRSPRPRHAHRRPPTRRSTSGASVTFDLLFLLPFDESLILFSFVVTAARQLFHVLLAFLRTWDGKYGVCFHCLLNICRTGIDNLNWLCFFGTERVRGGSGDRINGSIRNSGAAAVGGELPLGRIRTKGRGRAARTTEPRRTVAHDSRRTRVVAAVDGGELSPGCSRTRGGGQRLGRWPLSLTKDGRMSFSVVAAK</sequence>
<evidence type="ECO:0000313" key="3">
    <source>
        <dbReference type="Proteomes" id="UP000026961"/>
    </source>
</evidence>
<dbReference type="EnsemblPlants" id="OGLUM03G40200.1">
    <property type="protein sequence ID" value="OGLUM03G40200.1"/>
    <property type="gene ID" value="OGLUM03G40200"/>
</dbReference>
<feature type="compositionally biased region" description="Low complexity" evidence="1">
    <location>
        <begin position="87"/>
        <end position="98"/>
    </location>
</feature>
<dbReference type="STRING" id="40148.A0A0D9ZFK2"/>
<feature type="compositionally biased region" description="Basic residues" evidence="1">
    <location>
        <begin position="136"/>
        <end position="147"/>
    </location>
</feature>
<evidence type="ECO:0000256" key="1">
    <source>
        <dbReference type="SAM" id="MobiDB-lite"/>
    </source>
</evidence>
<feature type="region of interest" description="Disordered" evidence="1">
    <location>
        <begin position="1"/>
        <end position="35"/>
    </location>
</feature>